<protein>
    <recommendedName>
        <fullName evidence="1">Reverse transcriptase domain-containing protein</fullName>
    </recommendedName>
</protein>
<name>A0A371EDZ4_MUCPR</name>
<evidence type="ECO:0000313" key="2">
    <source>
        <dbReference type="EMBL" id="RDX64247.1"/>
    </source>
</evidence>
<feature type="domain" description="Reverse transcriptase" evidence="1">
    <location>
        <begin position="158"/>
        <end position="313"/>
    </location>
</feature>
<accession>A0A371EDZ4</accession>
<dbReference type="InterPro" id="IPR000477">
    <property type="entry name" value="RT_dom"/>
</dbReference>
<dbReference type="InterPro" id="IPR053134">
    <property type="entry name" value="RNA-dir_DNA_polymerase"/>
</dbReference>
<dbReference type="Proteomes" id="UP000257109">
    <property type="component" value="Unassembled WGS sequence"/>
</dbReference>
<dbReference type="PANTHER" id="PTHR24559:SF444">
    <property type="entry name" value="REVERSE TRANSCRIPTASE DOMAIN-CONTAINING PROTEIN"/>
    <property type="match status" value="1"/>
</dbReference>
<dbReference type="CDD" id="cd01647">
    <property type="entry name" value="RT_LTR"/>
    <property type="match status" value="1"/>
</dbReference>
<dbReference type="Pfam" id="PF00078">
    <property type="entry name" value="RVT_1"/>
    <property type="match status" value="1"/>
</dbReference>
<dbReference type="InterPro" id="IPR043128">
    <property type="entry name" value="Rev_trsase/Diguanyl_cyclase"/>
</dbReference>
<dbReference type="AlphaFoldDB" id="A0A371EDZ4"/>
<dbReference type="Gene3D" id="3.30.70.270">
    <property type="match status" value="1"/>
</dbReference>
<proteinExistence type="predicted"/>
<sequence length="335" mass="38298">MVVDFEASYNVIMGRPTLNKLGTMVSTYHLCMKYPVGREVGRVWADNRVAKHCYEDSLRIGFRLAQANRPNVNVLDLDLDPRCNEMRERPLLAEDLKEINFGLDLMHKTKIGTTLAQEDESCLISFIRLTTKEVRRGEENGCPRGNQETTHDRFHLANGKWRMCTNYTDLNKACPKNPYPLPSIDRLVDGASGSALLSFMDAYSGYNQIKMHPQDEAKTIFITDARAYYYKVMPFELKNARATYQHLMDQIFKGLIGGDVEVYVDDMVVKSTTAAYHYRALRKVFQVLRKHQLKLNPEKCSFGVQAGKFWGFMLTEGGIKANLEKCQAIINMRSP</sequence>
<dbReference type="InterPro" id="IPR043502">
    <property type="entry name" value="DNA/RNA_pol_sf"/>
</dbReference>
<feature type="non-terminal residue" evidence="2">
    <location>
        <position position="1"/>
    </location>
</feature>
<organism evidence="2 3">
    <name type="scientific">Mucuna pruriens</name>
    <name type="common">Velvet bean</name>
    <name type="synonym">Dolichos pruriens</name>
    <dbReference type="NCBI Taxonomy" id="157652"/>
    <lineage>
        <taxon>Eukaryota</taxon>
        <taxon>Viridiplantae</taxon>
        <taxon>Streptophyta</taxon>
        <taxon>Embryophyta</taxon>
        <taxon>Tracheophyta</taxon>
        <taxon>Spermatophyta</taxon>
        <taxon>Magnoliopsida</taxon>
        <taxon>eudicotyledons</taxon>
        <taxon>Gunneridae</taxon>
        <taxon>Pentapetalae</taxon>
        <taxon>rosids</taxon>
        <taxon>fabids</taxon>
        <taxon>Fabales</taxon>
        <taxon>Fabaceae</taxon>
        <taxon>Papilionoideae</taxon>
        <taxon>50 kb inversion clade</taxon>
        <taxon>NPAAA clade</taxon>
        <taxon>indigoferoid/millettioid clade</taxon>
        <taxon>Phaseoleae</taxon>
        <taxon>Mucuna</taxon>
    </lineage>
</organism>
<reference evidence="2" key="1">
    <citation type="submission" date="2018-05" db="EMBL/GenBank/DDBJ databases">
        <title>Draft genome of Mucuna pruriens seed.</title>
        <authorList>
            <person name="Nnadi N.E."/>
            <person name="Vos R."/>
            <person name="Hasami M.H."/>
            <person name="Devisetty U.K."/>
            <person name="Aguiy J.C."/>
        </authorList>
    </citation>
    <scope>NUCLEOTIDE SEQUENCE [LARGE SCALE GENOMIC DNA]</scope>
    <source>
        <strain evidence="2">JCA_2017</strain>
    </source>
</reference>
<keyword evidence="3" id="KW-1185">Reference proteome</keyword>
<dbReference type="EMBL" id="QJKJ01014475">
    <property type="protein sequence ID" value="RDX64247.1"/>
    <property type="molecule type" value="Genomic_DNA"/>
</dbReference>
<comment type="caution">
    <text evidence="2">The sequence shown here is derived from an EMBL/GenBank/DDBJ whole genome shotgun (WGS) entry which is preliminary data.</text>
</comment>
<evidence type="ECO:0000259" key="1">
    <source>
        <dbReference type="Pfam" id="PF00078"/>
    </source>
</evidence>
<evidence type="ECO:0000313" key="3">
    <source>
        <dbReference type="Proteomes" id="UP000257109"/>
    </source>
</evidence>
<dbReference type="PANTHER" id="PTHR24559">
    <property type="entry name" value="TRANSPOSON TY3-I GAG-POL POLYPROTEIN"/>
    <property type="match status" value="1"/>
</dbReference>
<dbReference type="Gene3D" id="3.10.10.10">
    <property type="entry name" value="HIV Type 1 Reverse Transcriptase, subunit A, domain 1"/>
    <property type="match status" value="1"/>
</dbReference>
<gene>
    <name evidence="2" type="ORF">CR513_57218</name>
</gene>
<dbReference type="OrthoDB" id="101614at2759"/>
<dbReference type="SUPFAM" id="SSF56672">
    <property type="entry name" value="DNA/RNA polymerases"/>
    <property type="match status" value="1"/>
</dbReference>